<feature type="transmembrane region" description="Helical" evidence="2">
    <location>
        <begin position="174"/>
        <end position="195"/>
    </location>
</feature>
<dbReference type="AlphaFoldDB" id="A0A919FKN0"/>
<proteinExistence type="inferred from homology"/>
<feature type="transmembrane region" description="Helical" evidence="2">
    <location>
        <begin position="207"/>
        <end position="228"/>
    </location>
</feature>
<keyword evidence="5" id="KW-1185">Reference proteome</keyword>
<feature type="transmembrane region" description="Helical" evidence="2">
    <location>
        <begin position="234"/>
        <end position="256"/>
    </location>
</feature>
<dbReference type="EMBL" id="BNBO01000009">
    <property type="protein sequence ID" value="GHH67930.1"/>
    <property type="molecule type" value="Genomic_DNA"/>
</dbReference>
<keyword evidence="2" id="KW-1133">Transmembrane helix</keyword>
<reference evidence="4" key="1">
    <citation type="journal article" date="2014" name="Int. J. Syst. Evol. Microbiol.">
        <title>Complete genome sequence of Corynebacterium casei LMG S-19264T (=DSM 44701T), isolated from a smear-ripened cheese.</title>
        <authorList>
            <consortium name="US DOE Joint Genome Institute (JGI-PGF)"/>
            <person name="Walter F."/>
            <person name="Albersmeier A."/>
            <person name="Kalinowski J."/>
            <person name="Ruckert C."/>
        </authorList>
    </citation>
    <scope>NUCLEOTIDE SEQUENCE</scope>
    <source>
        <strain evidence="4">JCM 4646</strain>
    </source>
</reference>
<feature type="transmembrane region" description="Helical" evidence="2">
    <location>
        <begin position="143"/>
        <end position="162"/>
    </location>
</feature>
<reference evidence="4" key="2">
    <citation type="submission" date="2020-09" db="EMBL/GenBank/DDBJ databases">
        <authorList>
            <person name="Sun Q."/>
            <person name="Ohkuma M."/>
        </authorList>
    </citation>
    <scope>NUCLEOTIDE SEQUENCE</scope>
    <source>
        <strain evidence="4">JCM 4646</strain>
    </source>
</reference>
<feature type="transmembrane region" description="Helical" evidence="2">
    <location>
        <begin position="31"/>
        <end position="50"/>
    </location>
</feature>
<accession>A0A919FKN0</accession>
<protein>
    <submittedName>
        <fullName evidence="4">Membrane protein</fullName>
    </submittedName>
</protein>
<evidence type="ECO:0000313" key="5">
    <source>
        <dbReference type="Proteomes" id="UP000617734"/>
    </source>
</evidence>
<dbReference type="Gene3D" id="1.10.3730.20">
    <property type="match status" value="2"/>
</dbReference>
<keyword evidence="2" id="KW-0472">Membrane</keyword>
<organism evidence="4 5">
    <name type="scientific">Kitasatospora indigofera</name>
    <dbReference type="NCBI Taxonomy" id="67307"/>
    <lineage>
        <taxon>Bacteria</taxon>
        <taxon>Bacillati</taxon>
        <taxon>Actinomycetota</taxon>
        <taxon>Actinomycetes</taxon>
        <taxon>Kitasatosporales</taxon>
        <taxon>Streptomycetaceae</taxon>
        <taxon>Kitasatospora</taxon>
    </lineage>
</organism>
<feature type="transmembrane region" description="Helical" evidence="2">
    <location>
        <begin position="6"/>
        <end position="24"/>
    </location>
</feature>
<comment type="similarity">
    <text evidence="1">Belongs to the EamA transporter family.</text>
</comment>
<feature type="transmembrane region" description="Helical" evidence="2">
    <location>
        <begin position="118"/>
        <end position="136"/>
    </location>
</feature>
<comment type="caution">
    <text evidence="4">The sequence shown here is derived from an EMBL/GenBank/DDBJ whole genome shotgun (WGS) entry which is preliminary data.</text>
</comment>
<keyword evidence="2" id="KW-0812">Transmembrane</keyword>
<feature type="domain" description="EamA" evidence="3">
    <location>
        <begin position="147"/>
        <end position="278"/>
    </location>
</feature>
<evidence type="ECO:0000259" key="3">
    <source>
        <dbReference type="Pfam" id="PF00892"/>
    </source>
</evidence>
<dbReference type="RefSeq" id="WP_229927364.1">
    <property type="nucleotide sequence ID" value="NZ_BNBO01000009.1"/>
</dbReference>
<dbReference type="GO" id="GO:0016020">
    <property type="term" value="C:membrane"/>
    <property type="evidence" value="ECO:0007669"/>
    <property type="project" value="InterPro"/>
</dbReference>
<dbReference type="Proteomes" id="UP000617734">
    <property type="component" value="Unassembled WGS sequence"/>
</dbReference>
<dbReference type="InterPro" id="IPR000620">
    <property type="entry name" value="EamA_dom"/>
</dbReference>
<sequence>MSPEAVPFVVLVAALLHAVWNALAHGMADKLAGFALMNTVFLAVGAAMAWPAPLPDRSAWPCLAASAGLQVCYQPQLLRAYRLGDFGQMYPLARGTSPMVVALVAATVLGDPLHGPRLLGILVISLGLAGLAFAGGLPGREQLPALGAALTTGALIAAYTVVDGIGVRRAGGAGGYIAWMFLTQGAAMLTVAALLRGRALAGGLRQGWWTGLTGGLISLTAYGLVVWAQTAGDLATIAALRETSIVLAAIIGVLFLRERLGHVRLAASVTVLTGIAVLELAHG</sequence>
<gene>
    <name evidence="4" type="ORF">GCM10018781_23980</name>
</gene>
<evidence type="ECO:0000256" key="1">
    <source>
        <dbReference type="ARBA" id="ARBA00007362"/>
    </source>
</evidence>
<evidence type="ECO:0000313" key="4">
    <source>
        <dbReference type="EMBL" id="GHH67930.1"/>
    </source>
</evidence>
<dbReference type="SUPFAM" id="SSF103481">
    <property type="entry name" value="Multidrug resistance efflux transporter EmrE"/>
    <property type="match status" value="2"/>
</dbReference>
<dbReference type="Pfam" id="PF00892">
    <property type="entry name" value="EamA"/>
    <property type="match status" value="1"/>
</dbReference>
<evidence type="ECO:0000256" key="2">
    <source>
        <dbReference type="SAM" id="Phobius"/>
    </source>
</evidence>
<dbReference type="InterPro" id="IPR037185">
    <property type="entry name" value="EmrE-like"/>
</dbReference>
<dbReference type="GeneID" id="95352851"/>
<name>A0A919FKN0_9ACTN</name>